<dbReference type="GO" id="GO:0005789">
    <property type="term" value="C:endoplasmic reticulum membrane"/>
    <property type="evidence" value="ECO:0007669"/>
    <property type="project" value="TreeGrafter"/>
</dbReference>
<organism evidence="14 15">
    <name type="scientific">Allacma fusca</name>
    <dbReference type="NCBI Taxonomy" id="39272"/>
    <lineage>
        <taxon>Eukaryota</taxon>
        <taxon>Metazoa</taxon>
        <taxon>Ecdysozoa</taxon>
        <taxon>Arthropoda</taxon>
        <taxon>Hexapoda</taxon>
        <taxon>Collembola</taxon>
        <taxon>Symphypleona</taxon>
        <taxon>Sminthuridae</taxon>
        <taxon>Allacma</taxon>
    </lineage>
</organism>
<evidence type="ECO:0000256" key="8">
    <source>
        <dbReference type="ARBA" id="ARBA00023004"/>
    </source>
</evidence>
<evidence type="ECO:0000256" key="10">
    <source>
        <dbReference type="ARBA" id="ARBA00023136"/>
    </source>
</evidence>
<evidence type="ECO:0000256" key="1">
    <source>
        <dbReference type="ARBA" id="ARBA00004141"/>
    </source>
</evidence>
<feature type="transmembrane region" description="Helical" evidence="12">
    <location>
        <begin position="6"/>
        <end position="28"/>
    </location>
</feature>
<evidence type="ECO:0000256" key="2">
    <source>
        <dbReference type="ARBA" id="ARBA00009295"/>
    </source>
</evidence>
<evidence type="ECO:0000313" key="15">
    <source>
        <dbReference type="Proteomes" id="UP000708208"/>
    </source>
</evidence>
<evidence type="ECO:0000256" key="3">
    <source>
        <dbReference type="ARBA" id="ARBA00022516"/>
    </source>
</evidence>
<keyword evidence="10 12" id="KW-0472">Membrane</keyword>
<accession>A0A8J2JQP0</accession>
<evidence type="ECO:0000256" key="9">
    <source>
        <dbReference type="ARBA" id="ARBA00023098"/>
    </source>
</evidence>
<comment type="caution">
    <text evidence="14">The sequence shown here is derived from an EMBL/GenBank/DDBJ whole genome shotgun (WGS) entry which is preliminary data.</text>
</comment>
<evidence type="ECO:0000256" key="11">
    <source>
        <dbReference type="ARBA" id="ARBA00023160"/>
    </source>
</evidence>
<keyword evidence="5" id="KW-0276">Fatty acid metabolism</keyword>
<keyword evidence="3" id="KW-0444">Lipid biosynthesis</keyword>
<evidence type="ECO:0000259" key="13">
    <source>
        <dbReference type="Pfam" id="PF00487"/>
    </source>
</evidence>
<gene>
    <name evidence="14" type="ORF">AFUS01_LOCUS8857</name>
</gene>
<dbReference type="PANTHER" id="PTHR11351">
    <property type="entry name" value="ACYL-COA DESATURASE"/>
    <property type="match status" value="1"/>
</dbReference>
<dbReference type="AlphaFoldDB" id="A0A8J2JQP0"/>
<reference evidence="14" key="1">
    <citation type="submission" date="2021-06" db="EMBL/GenBank/DDBJ databases">
        <authorList>
            <person name="Hodson N. C."/>
            <person name="Mongue J. A."/>
            <person name="Jaron S. K."/>
        </authorList>
    </citation>
    <scope>NUCLEOTIDE SEQUENCE</scope>
</reference>
<protein>
    <recommendedName>
        <fullName evidence="13">Fatty acid desaturase domain-containing protein</fullName>
    </recommendedName>
</protein>
<evidence type="ECO:0000256" key="4">
    <source>
        <dbReference type="ARBA" id="ARBA00022692"/>
    </source>
</evidence>
<dbReference type="InterPro" id="IPR015876">
    <property type="entry name" value="Acyl-CoA_DS"/>
</dbReference>
<keyword evidence="4 12" id="KW-0812">Transmembrane</keyword>
<dbReference type="GO" id="GO:0005506">
    <property type="term" value="F:iron ion binding"/>
    <property type="evidence" value="ECO:0007669"/>
    <property type="project" value="TreeGrafter"/>
</dbReference>
<keyword evidence="15" id="KW-1185">Reference proteome</keyword>
<name>A0A8J2JQP0_9HEXA</name>
<comment type="subcellular location">
    <subcellularLocation>
        <location evidence="1">Membrane</location>
        <topology evidence="1">Multi-pass membrane protein</topology>
    </subcellularLocation>
</comment>
<evidence type="ECO:0000256" key="12">
    <source>
        <dbReference type="SAM" id="Phobius"/>
    </source>
</evidence>
<evidence type="ECO:0000313" key="14">
    <source>
        <dbReference type="EMBL" id="CAG7719534.1"/>
    </source>
</evidence>
<dbReference type="GO" id="GO:0004768">
    <property type="term" value="F:stearoyl-CoA 9-desaturase activity"/>
    <property type="evidence" value="ECO:0007669"/>
    <property type="project" value="TreeGrafter"/>
</dbReference>
<sequence>MLKTIIFAIVLANLSGLGVTIGAHRLWSHRSFKARIPLKILLATCFAFSCQGSIWMWAAWHPVHHKFAETDGDPHNSTRGFFYSHIGWLFTYDHPKFKKNLEKIDMSDVENETFIICSTKRI</sequence>
<feature type="domain" description="Fatty acid desaturase" evidence="13">
    <location>
        <begin position="7"/>
        <end position="96"/>
    </location>
</feature>
<dbReference type="OrthoDB" id="7551165at2759"/>
<dbReference type="PANTHER" id="PTHR11351:SF31">
    <property type="entry name" value="DESATURASE 1, ISOFORM A-RELATED"/>
    <property type="match status" value="1"/>
</dbReference>
<keyword evidence="11" id="KW-0275">Fatty acid biosynthesis</keyword>
<dbReference type="Proteomes" id="UP000708208">
    <property type="component" value="Unassembled WGS sequence"/>
</dbReference>
<evidence type="ECO:0000256" key="6">
    <source>
        <dbReference type="ARBA" id="ARBA00022989"/>
    </source>
</evidence>
<dbReference type="CDD" id="cd03505">
    <property type="entry name" value="Delta9-FADS-like"/>
    <property type="match status" value="1"/>
</dbReference>
<keyword evidence="7" id="KW-0560">Oxidoreductase</keyword>
<dbReference type="InterPro" id="IPR005804">
    <property type="entry name" value="FA_desaturase_dom"/>
</dbReference>
<keyword evidence="6 12" id="KW-1133">Transmembrane helix</keyword>
<keyword evidence="9" id="KW-0443">Lipid metabolism</keyword>
<evidence type="ECO:0000256" key="5">
    <source>
        <dbReference type="ARBA" id="ARBA00022832"/>
    </source>
</evidence>
<dbReference type="Pfam" id="PF00487">
    <property type="entry name" value="FA_desaturase"/>
    <property type="match status" value="1"/>
</dbReference>
<proteinExistence type="inferred from homology"/>
<feature type="transmembrane region" description="Helical" evidence="12">
    <location>
        <begin position="40"/>
        <end position="60"/>
    </location>
</feature>
<dbReference type="EMBL" id="CAJVCH010062274">
    <property type="protein sequence ID" value="CAG7719534.1"/>
    <property type="molecule type" value="Genomic_DNA"/>
</dbReference>
<keyword evidence="8" id="KW-0408">Iron</keyword>
<dbReference type="GO" id="GO:0006636">
    <property type="term" value="P:unsaturated fatty acid biosynthetic process"/>
    <property type="evidence" value="ECO:0007669"/>
    <property type="project" value="TreeGrafter"/>
</dbReference>
<comment type="similarity">
    <text evidence="2">Belongs to the fatty acid desaturase type 1 family.</text>
</comment>
<evidence type="ECO:0000256" key="7">
    <source>
        <dbReference type="ARBA" id="ARBA00023002"/>
    </source>
</evidence>